<dbReference type="InterPro" id="IPR028299">
    <property type="entry name" value="ClpA/B_CS2"/>
</dbReference>
<dbReference type="PANTHER" id="PTHR11638">
    <property type="entry name" value="ATP-DEPENDENT CLP PROTEASE"/>
    <property type="match status" value="1"/>
</dbReference>
<keyword evidence="5 8" id="KW-0547">Nucleotide-binding</keyword>
<comment type="subcellular location">
    <subcellularLocation>
        <location evidence="1">Plastid</location>
        <location evidence="1">Chloroplast</location>
    </subcellularLocation>
</comment>
<dbReference type="InterPro" id="IPR041546">
    <property type="entry name" value="ClpA/ClpB_AAA_lid"/>
</dbReference>
<dbReference type="SMART" id="SM00382">
    <property type="entry name" value="AAA"/>
    <property type="match status" value="2"/>
</dbReference>
<proteinExistence type="inferred from homology"/>
<keyword evidence="4" id="KW-0677">Repeat</keyword>
<dbReference type="GO" id="GO:0016887">
    <property type="term" value="F:ATP hydrolysis activity"/>
    <property type="evidence" value="ECO:0007669"/>
    <property type="project" value="InterPro"/>
</dbReference>
<dbReference type="CDD" id="cd19499">
    <property type="entry name" value="RecA-like_ClpB_Hsp104-like"/>
    <property type="match status" value="1"/>
</dbReference>
<dbReference type="InterPro" id="IPR019489">
    <property type="entry name" value="Clp_ATPase_C"/>
</dbReference>
<protein>
    <recommendedName>
        <fullName evidence="13">Clp R domain-containing protein</fullName>
    </recommendedName>
</protein>
<dbReference type="PROSITE" id="PS00871">
    <property type="entry name" value="CLPAB_2"/>
    <property type="match status" value="1"/>
</dbReference>
<dbReference type="FunFam" id="3.40.50.300:FF:000025">
    <property type="entry name" value="ATP-dependent Clp protease subunit"/>
    <property type="match status" value="1"/>
</dbReference>
<name>A0A7S1X2V6_9CHLO</name>
<feature type="domain" description="Clp ATPase C-terminal" evidence="11">
    <location>
        <begin position="783"/>
        <end position="872"/>
    </location>
</feature>
<keyword evidence="6 8" id="KW-0067">ATP-binding</keyword>
<dbReference type="SUPFAM" id="SSF52540">
    <property type="entry name" value="P-loop containing nucleoside triphosphate hydrolases"/>
    <property type="match status" value="2"/>
</dbReference>
<feature type="domain" description="AAA+ ATPase" evidence="10">
    <location>
        <begin position="605"/>
        <end position="747"/>
    </location>
</feature>
<sequence>MSASVIASSRRGAAPACAGAGATGATPRNKAGAAYNSARTAPSVLAPAARKTTVVVTQSFAGPLGRRCPGRPELSSSGKRDRFAIVCAAASVPYDRFDSESLKAIQEGMVAAKATGAAEVGSEHMLFGIVKQDAVMGLQRSDSAPAVLRRLGLKPDAVQPLLVRAGDESEPEKKGSWGLFGSSKASGSGPLDIPIGDELKGILLVAANNVPSTVSARDVVLAMLSSPTSNAFSIISQLLEVDQEVLELELQGGVAAANERREKVGVGGKLKKAGKKSVLKECGIDLTAEAELGKLDPLIGRHKEVDRMMRILVRRRKSNPCLLGDPGVGKTAVVEGLAQRIIARDVPANLQGKRLISLQLGLLVADTKYRGEFEERLKNVLEEVTADPRIILFIDELHMLMGAGGAGDDAGMDAANLLKPALARGDFCCIGATTVEEYRKYVEKDAALERRFQPITIWEPSTTEAIEIIGGLAFRYETHHGVKFSPQAINAAVRLSQRYIADRFLPDKAIDLMDEAGAMIQLRAALMGEDGEGKKSPRVEEDDIADIVAEWTGIPVARLNQTDSAALKGLEDSLHERVVGQDEAISAVARAIRRARTGLASGTRPVASLLFCGPTGVGKTELVKAVAQTVYGSEEAMVRIDMSEYMESFSASRLVGPPPGYVGYEEGGQLTDAVRRKPFTVILLDEIEKAHPDVFNILLQVLEDGRLTDGKGRVVNFTNAMLIMTSNIGSSEILESFDDAEQEDATTAAGYRNIQRLVATQLGRQYRPEFLNRLDEIIVFRPLQIAEVAQIAEIMIKQVVERCTVQKFGLTATQPFMNRLINEGYSSRYGARPLRRAVQRLLEDSVASCLVDGFIKDGKTLEMDVDEAGRVLGRIDGQEKVIEVSAGGGIEDSFDDALMAGSFTANGAPKGDKFRELQQAEAQPQ</sequence>
<evidence type="ECO:0000256" key="4">
    <source>
        <dbReference type="ARBA" id="ARBA00022737"/>
    </source>
</evidence>
<feature type="region of interest" description="Disordered" evidence="9">
    <location>
        <begin position="15"/>
        <end position="34"/>
    </location>
</feature>
<keyword evidence="7 8" id="KW-0143">Chaperone</keyword>
<gene>
    <name evidence="12" type="ORF">TCHU04912_LOCUS7558</name>
</gene>
<dbReference type="GO" id="GO:0034605">
    <property type="term" value="P:cellular response to heat"/>
    <property type="evidence" value="ECO:0007669"/>
    <property type="project" value="TreeGrafter"/>
</dbReference>
<comment type="similarity">
    <text evidence="8">Belongs to the ClpA/ClpB family.</text>
</comment>
<accession>A0A7S1X2V6</accession>
<keyword evidence="3" id="KW-0934">Plastid</keyword>
<dbReference type="Gene3D" id="3.40.50.300">
    <property type="entry name" value="P-loop containing nucleotide triphosphate hydrolases"/>
    <property type="match status" value="3"/>
</dbReference>
<evidence type="ECO:0008006" key="13">
    <source>
        <dbReference type="Google" id="ProtNLM"/>
    </source>
</evidence>
<dbReference type="InterPro" id="IPR036628">
    <property type="entry name" value="Clp_N_dom_sf"/>
</dbReference>
<dbReference type="Pfam" id="PF17871">
    <property type="entry name" value="AAA_lid_9"/>
    <property type="match status" value="1"/>
</dbReference>
<dbReference type="SMART" id="SM01086">
    <property type="entry name" value="ClpB_D2-small"/>
    <property type="match status" value="1"/>
</dbReference>
<dbReference type="InterPro" id="IPR003593">
    <property type="entry name" value="AAA+_ATPase"/>
</dbReference>
<organism evidence="12">
    <name type="scientific">Tetraselmis chuii</name>
    <dbReference type="NCBI Taxonomy" id="63592"/>
    <lineage>
        <taxon>Eukaryota</taxon>
        <taxon>Viridiplantae</taxon>
        <taxon>Chlorophyta</taxon>
        <taxon>core chlorophytes</taxon>
        <taxon>Chlorodendrophyceae</taxon>
        <taxon>Chlorodendrales</taxon>
        <taxon>Chlorodendraceae</taxon>
        <taxon>Tetraselmis</taxon>
    </lineage>
</organism>
<dbReference type="InterPro" id="IPR003959">
    <property type="entry name" value="ATPase_AAA_core"/>
</dbReference>
<evidence type="ECO:0000256" key="6">
    <source>
        <dbReference type="ARBA" id="ARBA00022840"/>
    </source>
</evidence>
<dbReference type="PRINTS" id="PR00300">
    <property type="entry name" value="CLPPROTEASEA"/>
</dbReference>
<dbReference type="InterPro" id="IPR001270">
    <property type="entry name" value="ClpA/B"/>
</dbReference>
<reference evidence="12" key="1">
    <citation type="submission" date="2021-01" db="EMBL/GenBank/DDBJ databases">
        <authorList>
            <person name="Corre E."/>
            <person name="Pelletier E."/>
            <person name="Niang G."/>
            <person name="Scheremetjew M."/>
            <person name="Finn R."/>
            <person name="Kale V."/>
            <person name="Holt S."/>
            <person name="Cochrane G."/>
            <person name="Meng A."/>
            <person name="Brown T."/>
            <person name="Cohen L."/>
        </authorList>
    </citation>
    <scope>NUCLEOTIDE SEQUENCE</scope>
    <source>
        <strain evidence="12">PLY429</strain>
    </source>
</reference>
<evidence type="ECO:0000256" key="1">
    <source>
        <dbReference type="ARBA" id="ARBA00004229"/>
    </source>
</evidence>
<dbReference type="AlphaFoldDB" id="A0A7S1X2V6"/>
<dbReference type="InterPro" id="IPR050130">
    <property type="entry name" value="ClpA_ClpB"/>
</dbReference>
<dbReference type="GO" id="GO:0005524">
    <property type="term" value="F:ATP binding"/>
    <property type="evidence" value="ECO:0007669"/>
    <property type="project" value="UniProtKB-KW"/>
</dbReference>
<dbReference type="InterPro" id="IPR027417">
    <property type="entry name" value="P-loop_NTPase"/>
</dbReference>
<dbReference type="InterPro" id="IPR018368">
    <property type="entry name" value="ClpA/B_CS1"/>
</dbReference>
<dbReference type="GO" id="GO:0009507">
    <property type="term" value="C:chloroplast"/>
    <property type="evidence" value="ECO:0007669"/>
    <property type="project" value="UniProtKB-SubCell"/>
</dbReference>
<evidence type="ECO:0000256" key="8">
    <source>
        <dbReference type="RuleBase" id="RU004432"/>
    </source>
</evidence>
<keyword evidence="2" id="KW-0150">Chloroplast</keyword>
<evidence type="ECO:0000256" key="3">
    <source>
        <dbReference type="ARBA" id="ARBA00022640"/>
    </source>
</evidence>
<dbReference type="Pfam" id="PF10431">
    <property type="entry name" value="ClpB_D2-small"/>
    <property type="match status" value="1"/>
</dbReference>
<feature type="compositionally biased region" description="Low complexity" evidence="9">
    <location>
        <begin position="15"/>
        <end position="27"/>
    </location>
</feature>
<evidence type="ECO:0000259" key="10">
    <source>
        <dbReference type="SMART" id="SM00382"/>
    </source>
</evidence>
<evidence type="ECO:0000313" key="12">
    <source>
        <dbReference type="EMBL" id="CAD9205322.1"/>
    </source>
</evidence>
<dbReference type="PANTHER" id="PTHR11638:SF155">
    <property type="entry name" value="CHAPERONE PROTEIN CLPC1, CHLOROPLASTIC-LIKE"/>
    <property type="match status" value="1"/>
</dbReference>
<feature type="domain" description="AAA+ ATPase" evidence="10">
    <location>
        <begin position="316"/>
        <end position="462"/>
    </location>
</feature>
<dbReference type="Pfam" id="PF07724">
    <property type="entry name" value="AAA_2"/>
    <property type="match status" value="1"/>
</dbReference>
<dbReference type="CDD" id="cd00009">
    <property type="entry name" value="AAA"/>
    <property type="match status" value="1"/>
</dbReference>
<evidence type="ECO:0000256" key="2">
    <source>
        <dbReference type="ARBA" id="ARBA00022528"/>
    </source>
</evidence>
<dbReference type="Gene3D" id="1.10.1780.10">
    <property type="entry name" value="Clp, N-terminal domain"/>
    <property type="match status" value="1"/>
</dbReference>
<evidence type="ECO:0000256" key="9">
    <source>
        <dbReference type="SAM" id="MobiDB-lite"/>
    </source>
</evidence>
<dbReference type="Gene3D" id="1.10.8.60">
    <property type="match status" value="1"/>
</dbReference>
<dbReference type="EMBL" id="HBGG01014842">
    <property type="protein sequence ID" value="CAD9205322.1"/>
    <property type="molecule type" value="Transcribed_RNA"/>
</dbReference>
<evidence type="ECO:0000256" key="5">
    <source>
        <dbReference type="ARBA" id="ARBA00022741"/>
    </source>
</evidence>
<dbReference type="FunFam" id="3.40.50.300:FF:000010">
    <property type="entry name" value="Chaperone clpB 1, putative"/>
    <property type="match status" value="1"/>
</dbReference>
<dbReference type="PROSITE" id="PS00870">
    <property type="entry name" value="CLPAB_1"/>
    <property type="match status" value="1"/>
</dbReference>
<evidence type="ECO:0000259" key="11">
    <source>
        <dbReference type="SMART" id="SM01086"/>
    </source>
</evidence>
<dbReference type="Pfam" id="PF00004">
    <property type="entry name" value="AAA"/>
    <property type="match status" value="1"/>
</dbReference>
<evidence type="ECO:0000256" key="7">
    <source>
        <dbReference type="ARBA" id="ARBA00023186"/>
    </source>
</evidence>